<evidence type="ECO:0008006" key="3">
    <source>
        <dbReference type="Google" id="ProtNLM"/>
    </source>
</evidence>
<organism evidence="1 2">
    <name type="scientific">Nostoc flagelliforme FACHB-838</name>
    <dbReference type="NCBI Taxonomy" id="2692904"/>
    <lineage>
        <taxon>Bacteria</taxon>
        <taxon>Bacillati</taxon>
        <taxon>Cyanobacteriota</taxon>
        <taxon>Cyanophyceae</taxon>
        <taxon>Nostocales</taxon>
        <taxon>Nostocaceae</taxon>
        <taxon>Nostoc</taxon>
    </lineage>
</organism>
<proteinExistence type="predicted"/>
<dbReference type="EMBL" id="JACJSI010000006">
    <property type="protein sequence ID" value="MBD2528915.1"/>
    <property type="molecule type" value="Genomic_DNA"/>
</dbReference>
<sequence>MNRTICIALMSLPVYLGNVELGNSCSSEVTIVKNQFFTIAALIAYSTNAQSRIPPWQISARDDQTEDCLRAGTCKD</sequence>
<name>A0ABR8DL90_9NOSO</name>
<keyword evidence="2" id="KW-1185">Reference proteome</keyword>
<accession>A0ABR8DL90</accession>
<dbReference type="Proteomes" id="UP000623440">
    <property type="component" value="Unassembled WGS sequence"/>
</dbReference>
<gene>
    <name evidence="1" type="ORF">H6G97_04765</name>
</gene>
<protein>
    <recommendedName>
        <fullName evidence="3">Secreted protein</fullName>
    </recommendedName>
</protein>
<reference evidence="1 2" key="1">
    <citation type="journal article" date="2020" name="ISME J.">
        <title>Comparative genomics reveals insights into cyanobacterial evolution and habitat adaptation.</title>
        <authorList>
            <person name="Chen M.Y."/>
            <person name="Teng W.K."/>
            <person name="Zhao L."/>
            <person name="Hu C.X."/>
            <person name="Zhou Y.K."/>
            <person name="Han B.P."/>
            <person name="Song L.R."/>
            <person name="Shu W.S."/>
        </authorList>
    </citation>
    <scope>NUCLEOTIDE SEQUENCE [LARGE SCALE GENOMIC DNA]</scope>
    <source>
        <strain evidence="1 2">FACHB-838</strain>
    </source>
</reference>
<dbReference type="RefSeq" id="WP_190939546.1">
    <property type="nucleotide sequence ID" value="NZ_JACJSI010000006.1"/>
</dbReference>
<evidence type="ECO:0000313" key="2">
    <source>
        <dbReference type="Proteomes" id="UP000623440"/>
    </source>
</evidence>
<comment type="caution">
    <text evidence="1">The sequence shown here is derived from an EMBL/GenBank/DDBJ whole genome shotgun (WGS) entry which is preliminary data.</text>
</comment>
<evidence type="ECO:0000313" key="1">
    <source>
        <dbReference type="EMBL" id="MBD2528915.1"/>
    </source>
</evidence>